<dbReference type="EC" id="2.1.1.199" evidence="1"/>
<evidence type="ECO:0000313" key="1">
    <source>
        <dbReference type="EMBL" id="NEU03076.1"/>
    </source>
</evidence>
<dbReference type="EMBL" id="JAAHTE010000783">
    <property type="protein sequence ID" value="NEU03076.1"/>
    <property type="molecule type" value="Genomic_DNA"/>
</dbReference>
<dbReference type="GO" id="GO:0032259">
    <property type="term" value="P:methylation"/>
    <property type="evidence" value="ECO:0007669"/>
    <property type="project" value="UniProtKB-KW"/>
</dbReference>
<dbReference type="AlphaFoldDB" id="A0A6D1AD58"/>
<proteinExistence type="predicted"/>
<keyword evidence="1" id="KW-0808">Transferase</keyword>
<gene>
    <name evidence="1" type="primary">mraW</name>
    <name evidence="1" type="ORF">G3563_29490</name>
</gene>
<keyword evidence="1" id="KW-0489">Methyltransferase</keyword>
<comment type="caution">
    <text evidence="1">The sequence shown here is derived from an EMBL/GenBank/DDBJ whole genome shotgun (WGS) entry which is preliminary data.</text>
</comment>
<organism evidence="1">
    <name type="scientific">Escherichia coli</name>
    <dbReference type="NCBI Taxonomy" id="562"/>
    <lineage>
        <taxon>Bacteria</taxon>
        <taxon>Pseudomonadati</taxon>
        <taxon>Pseudomonadota</taxon>
        <taxon>Gammaproteobacteria</taxon>
        <taxon>Enterobacterales</taxon>
        <taxon>Enterobacteriaceae</taxon>
        <taxon>Escherichia</taxon>
    </lineage>
</organism>
<protein>
    <submittedName>
        <fullName evidence="1">16S rRNA (Cytosine(1402)-N(4))-methyltransferase</fullName>
        <ecNumber evidence="1">2.1.1.199</ecNumber>
    </submittedName>
</protein>
<feature type="non-terminal residue" evidence="1">
    <location>
        <position position="29"/>
    </location>
</feature>
<reference evidence="1" key="1">
    <citation type="submission" date="2020-02" db="EMBL/GenBank/DDBJ databases">
        <title>Investigating the Use of Bacteriophages as New Decolonization Strategy for Intestinal Carriage of CTX-M-15-producing ST131 Escherichia coli: an In Vitro Continuous Culture System Model.</title>
        <authorList>
            <person name="Bernasconi O.J."/>
            <person name="Campos-Madueno E.I."/>
            <person name="Dona V."/>
            <person name="Perreten V."/>
            <person name="Carattoli A."/>
            <person name="Endimiani A."/>
        </authorList>
    </citation>
    <scope>NUCLEOTIDE SEQUENCE</scope>
    <source>
        <strain evidence="1">4901.28</strain>
    </source>
</reference>
<sequence>MENKHIPILLNEAIESLNIKSNGIYLDLT</sequence>
<dbReference type="GO" id="GO:0008168">
    <property type="term" value="F:methyltransferase activity"/>
    <property type="evidence" value="ECO:0007669"/>
    <property type="project" value="UniProtKB-KW"/>
</dbReference>
<accession>A0A6D1AD58</accession>
<name>A0A6D1AD58_ECOLX</name>